<dbReference type="STRING" id="406818.XBJ1_1974"/>
<evidence type="ECO:0000313" key="1">
    <source>
        <dbReference type="EMBL" id="CBJ81100.1"/>
    </source>
</evidence>
<dbReference type="HOGENOM" id="CLU_3334942_0_0_6"/>
<sequence length="38" mass="4126">MGKRKTHSIGLACLVSFGAQAEPSTEPRADEQPFIHQS</sequence>
<dbReference type="Proteomes" id="UP000002045">
    <property type="component" value="Chromosome"/>
</dbReference>
<reference evidence="1" key="1">
    <citation type="journal article" date="2011" name="PLoS ONE">
        <title>The entomopathogenic bacterial endosymbionts xenorhabdus and photorhabdus: convergent lifestyles from divergent genomes.</title>
        <authorList>
            <person name="Chaston J.M."/>
            <person name="Suen G."/>
            <person name="Tucker S.L."/>
            <person name="Andersen A.W."/>
            <person name="Bhasin A."/>
            <person name="Bode E."/>
            <person name="Bode H.B."/>
            <person name="Brachmann A.O."/>
            <person name="Cowles C.E."/>
            <person name="Cowles K.N."/>
            <person name="Darby C."/>
            <person name="de Leon L."/>
            <person name="Drace K."/>
            <person name="Du Z."/>
            <person name="Givaudan A."/>
            <person name="Herbert Tran E.E."/>
            <person name="Jewell K.A."/>
            <person name="Knack J.J."/>
            <person name="Krasomil-Osterfeld K.C."/>
            <person name="Kukor R."/>
            <person name="Lanois A."/>
            <person name="Latreille P."/>
            <person name="Leimgruber N.K."/>
            <person name="Lipke C.M."/>
            <person name="Liu R."/>
            <person name="Lu X."/>
            <person name="Martens E.C."/>
            <person name="Marri P.R."/>
            <person name="Medigue C."/>
            <person name="Menard M.L."/>
            <person name="Miller N.M."/>
            <person name="Morales-Soto N."/>
            <person name="Norton S."/>
            <person name="Ogier J.C."/>
            <person name="Orchard S.S."/>
            <person name="Park D."/>
            <person name="Park Y."/>
            <person name="Qurollo B.A."/>
            <person name="Sugar D.R."/>
            <person name="Richards G.R."/>
            <person name="Rouy Z."/>
            <person name="Slominski B."/>
            <person name="Slominski K."/>
            <person name="Snyder H."/>
            <person name="Tjaden B.C."/>
            <person name="van der Hoeven R."/>
            <person name="Welch R.D."/>
            <person name="Wheeler C."/>
            <person name="Xiang B."/>
            <person name="Barbazuk B."/>
            <person name="Gaudriault S."/>
            <person name="Goodner B."/>
            <person name="Slater S.C."/>
            <person name="Forst S."/>
            <person name="Goldman B.S."/>
            <person name="Goodrich-Blair H."/>
        </authorList>
    </citation>
    <scope>NUCLEOTIDE SEQUENCE [LARGE SCALE GENOMIC DNA]</scope>
    <source>
        <strain evidence="1">SS-2004</strain>
    </source>
</reference>
<proteinExistence type="predicted"/>
<gene>
    <name evidence="1" type="ordered locus">XBJ1_1974</name>
</gene>
<dbReference type="KEGG" id="xbo:XBJ1_1974"/>
<accession>D3V2Y5</accession>
<evidence type="ECO:0000313" key="2">
    <source>
        <dbReference type="Proteomes" id="UP000002045"/>
    </source>
</evidence>
<dbReference type="AlphaFoldDB" id="D3V2Y5"/>
<name>D3V2Y5_XENBS</name>
<protein>
    <submittedName>
        <fullName evidence="1">Uncharacterized protein</fullName>
    </submittedName>
</protein>
<organism evidence="1 2">
    <name type="scientific">Xenorhabdus bovienii (strain SS-2004)</name>
    <name type="common">Xenorhabdus nematophila subsp. bovienii</name>
    <dbReference type="NCBI Taxonomy" id="406818"/>
    <lineage>
        <taxon>Bacteria</taxon>
        <taxon>Pseudomonadati</taxon>
        <taxon>Pseudomonadota</taxon>
        <taxon>Gammaproteobacteria</taxon>
        <taxon>Enterobacterales</taxon>
        <taxon>Morganellaceae</taxon>
        <taxon>Xenorhabdus</taxon>
    </lineage>
</organism>
<dbReference type="EMBL" id="FN667741">
    <property type="protein sequence ID" value="CBJ81100.1"/>
    <property type="molecule type" value="Genomic_DNA"/>
</dbReference>